<dbReference type="STRING" id="1178516.AWR27_23430"/>
<accession>A0A1P9X316</accession>
<name>A0A1P9X316_9BACT</name>
<evidence type="ECO:0000256" key="1">
    <source>
        <dbReference type="SAM" id="SignalP"/>
    </source>
</evidence>
<feature type="chain" id="PRO_5012975813" description="Outer membrane protein beta-barrel domain-containing protein" evidence="1">
    <location>
        <begin position="22"/>
        <end position="171"/>
    </location>
</feature>
<dbReference type="AlphaFoldDB" id="A0A1P9X316"/>
<sequence length="171" mass="18913">MKLFWILTTALLINVNLSSFAQDGTSVGGEWASGVRLGGSSGVTLKKYSKNNQSAFELIGSYNFDPKVNNLGITALFEKLPALSGNRLNAQIGFGPTWIFRNTHIGISGILGFDWRLKQVPISLSVDWAPTFFFINRTGFSPINGAFSARYILNSRNYMSRRPRMPKPSSN</sequence>
<organism evidence="2 3">
    <name type="scientific">Spirosoma montaniterrae</name>
    <dbReference type="NCBI Taxonomy" id="1178516"/>
    <lineage>
        <taxon>Bacteria</taxon>
        <taxon>Pseudomonadati</taxon>
        <taxon>Bacteroidota</taxon>
        <taxon>Cytophagia</taxon>
        <taxon>Cytophagales</taxon>
        <taxon>Cytophagaceae</taxon>
        <taxon>Spirosoma</taxon>
    </lineage>
</organism>
<dbReference type="EMBL" id="CP014263">
    <property type="protein sequence ID" value="AQG81988.1"/>
    <property type="molecule type" value="Genomic_DNA"/>
</dbReference>
<protein>
    <recommendedName>
        <fullName evidence="4">Outer membrane protein beta-barrel domain-containing protein</fullName>
    </recommendedName>
</protein>
<keyword evidence="1" id="KW-0732">Signal</keyword>
<evidence type="ECO:0000313" key="3">
    <source>
        <dbReference type="Proteomes" id="UP000187941"/>
    </source>
</evidence>
<evidence type="ECO:0000313" key="2">
    <source>
        <dbReference type="EMBL" id="AQG81988.1"/>
    </source>
</evidence>
<feature type="signal peptide" evidence="1">
    <location>
        <begin position="1"/>
        <end position="21"/>
    </location>
</feature>
<evidence type="ECO:0008006" key="4">
    <source>
        <dbReference type="Google" id="ProtNLM"/>
    </source>
</evidence>
<reference evidence="2 3" key="1">
    <citation type="submission" date="2016-01" db="EMBL/GenBank/DDBJ databases">
        <authorList>
            <person name="Oliw E.H."/>
        </authorList>
    </citation>
    <scope>NUCLEOTIDE SEQUENCE [LARGE SCALE GENOMIC DNA]</scope>
    <source>
        <strain evidence="2 3">DY10</strain>
    </source>
</reference>
<dbReference type="OrthoDB" id="978645at2"/>
<dbReference type="KEGG" id="smon:AWR27_23430"/>
<proteinExistence type="predicted"/>
<keyword evidence="3" id="KW-1185">Reference proteome</keyword>
<dbReference type="Proteomes" id="UP000187941">
    <property type="component" value="Chromosome"/>
</dbReference>
<gene>
    <name evidence="2" type="ORF">AWR27_23430</name>
</gene>
<dbReference type="RefSeq" id="WP_077133467.1">
    <property type="nucleotide sequence ID" value="NZ_CP014263.1"/>
</dbReference>